<protein>
    <submittedName>
        <fullName evidence="1">Uncharacterized protein</fullName>
    </submittedName>
</protein>
<evidence type="ECO:0000313" key="2">
    <source>
        <dbReference type="Proteomes" id="UP000524246"/>
    </source>
</evidence>
<dbReference type="EMBL" id="JAAZON010000149">
    <property type="protein sequence ID" value="NMC62265.1"/>
    <property type="molecule type" value="Genomic_DNA"/>
</dbReference>
<dbReference type="AlphaFoldDB" id="A0A7X9IKS3"/>
<dbReference type="Proteomes" id="UP000524246">
    <property type="component" value="Unassembled WGS sequence"/>
</dbReference>
<evidence type="ECO:0000313" key="1">
    <source>
        <dbReference type="EMBL" id="NMC62265.1"/>
    </source>
</evidence>
<sequence>MKMTVLMSAQQGGDLRRKKCDARCYDATHEKCDCICGGMNHGVGLHQAQANTEELAKKVKEIGIANLKETMSEEDLKKLQQLLGLQNG</sequence>
<reference evidence="1 2" key="1">
    <citation type="journal article" date="2020" name="Biotechnol. Biofuels">
        <title>New insights from the biogas microbiome by comprehensive genome-resolved metagenomics of nearly 1600 species originating from multiple anaerobic digesters.</title>
        <authorList>
            <person name="Campanaro S."/>
            <person name="Treu L."/>
            <person name="Rodriguez-R L.M."/>
            <person name="Kovalovszki A."/>
            <person name="Ziels R.M."/>
            <person name="Maus I."/>
            <person name="Zhu X."/>
            <person name="Kougias P.G."/>
            <person name="Basile A."/>
            <person name="Luo G."/>
            <person name="Schluter A."/>
            <person name="Konstantinidis K.T."/>
            <person name="Angelidaki I."/>
        </authorList>
    </citation>
    <scope>NUCLEOTIDE SEQUENCE [LARGE SCALE GENOMIC DNA]</scope>
    <source>
        <strain evidence="1">AS27yjCOA_65</strain>
    </source>
</reference>
<name>A0A7X9IKS3_9DELT</name>
<organism evidence="1 2">
    <name type="scientific">SAR324 cluster bacterium</name>
    <dbReference type="NCBI Taxonomy" id="2024889"/>
    <lineage>
        <taxon>Bacteria</taxon>
        <taxon>Deltaproteobacteria</taxon>
        <taxon>SAR324 cluster</taxon>
    </lineage>
</organism>
<gene>
    <name evidence="1" type="ORF">GYA55_03770</name>
</gene>
<comment type="caution">
    <text evidence="1">The sequence shown here is derived from an EMBL/GenBank/DDBJ whole genome shotgun (WGS) entry which is preliminary data.</text>
</comment>
<proteinExistence type="predicted"/>
<accession>A0A7X9IKS3</accession>